<dbReference type="RefSeq" id="WP_179535493.1">
    <property type="nucleotide sequence ID" value="NZ_JACBYW010000004.1"/>
</dbReference>
<accession>A0A852Z627</accession>
<keyword evidence="2" id="KW-1185">Reference proteome</keyword>
<dbReference type="CDD" id="cd09727">
    <property type="entry name" value="Cas6_I-E"/>
    <property type="match status" value="1"/>
</dbReference>
<organism evidence="1 2">
    <name type="scientific">Actinopolyspora biskrensis</name>
    <dbReference type="NCBI Taxonomy" id="1470178"/>
    <lineage>
        <taxon>Bacteria</taxon>
        <taxon>Bacillati</taxon>
        <taxon>Actinomycetota</taxon>
        <taxon>Actinomycetes</taxon>
        <taxon>Actinopolysporales</taxon>
        <taxon>Actinopolysporaceae</taxon>
        <taxon>Actinopolyspora</taxon>
    </lineage>
</organism>
<evidence type="ECO:0000313" key="1">
    <source>
        <dbReference type="EMBL" id="NYH79036.1"/>
    </source>
</evidence>
<dbReference type="Proteomes" id="UP000548304">
    <property type="component" value="Unassembled WGS sequence"/>
</dbReference>
<dbReference type="Pfam" id="PF08798">
    <property type="entry name" value="CRISPR_assoc"/>
    <property type="match status" value="1"/>
</dbReference>
<dbReference type="SUPFAM" id="SSF117987">
    <property type="entry name" value="CRISPR-associated protein"/>
    <property type="match status" value="2"/>
</dbReference>
<gene>
    <name evidence="1" type="ORF">FHR84_002370</name>
</gene>
<dbReference type="AlphaFoldDB" id="A0A852Z627"/>
<dbReference type="SMART" id="SM01101">
    <property type="entry name" value="CRISPR_assoc"/>
    <property type="match status" value="1"/>
</dbReference>
<name>A0A852Z627_9ACTN</name>
<dbReference type="Gene3D" id="3.30.70.1200">
    <property type="entry name" value="Crispr-associated protein, domain 1"/>
    <property type="match status" value="1"/>
</dbReference>
<dbReference type="EMBL" id="JACBYW010000004">
    <property type="protein sequence ID" value="NYH79036.1"/>
    <property type="molecule type" value="Genomic_DNA"/>
</dbReference>
<dbReference type="Gene3D" id="3.30.70.1210">
    <property type="entry name" value="Crispr-associated protein, domain 2"/>
    <property type="match status" value="1"/>
</dbReference>
<reference evidence="1 2" key="1">
    <citation type="submission" date="2020-07" db="EMBL/GenBank/DDBJ databases">
        <title>Genomic Encyclopedia of Type Strains, Phase III (KMG-III): the genomes of soil and plant-associated and newly described type strains.</title>
        <authorList>
            <person name="Whitman W."/>
        </authorList>
    </citation>
    <scope>NUCLEOTIDE SEQUENCE [LARGE SCALE GENOMIC DNA]</scope>
    <source>
        <strain evidence="1 2">CECT 8576</strain>
    </source>
</reference>
<protein>
    <submittedName>
        <fullName evidence="1">CRISPR system Cascade subunit CasE</fullName>
    </submittedName>
</protein>
<sequence>MFLTKMPLNPRRRGARKLLGSPQALHAAVQAGFADPSPTEEGRVLWRLDTYGQHRVVLYTATPEKPDFTHVVEQVGWPTTEAWQTRDYDDLLDSLRPGQHWQFRLTANPVRSGRREGWETTKPLGHVTVKQQEQWLLDRASRLGFRLLTTEGDTEGDAEPELAVVDRSTRRFERKGNQVTVSTATFEGHLEVTDTAALRHSLTFGIGRAKAYGCGLLTLAPPSKKGTA</sequence>
<dbReference type="InterPro" id="IPR010179">
    <property type="entry name" value="CRISPR-assoc_prot_Cse3"/>
</dbReference>
<dbReference type="NCBIfam" id="TIGR01907">
    <property type="entry name" value="casE_Cse3"/>
    <property type="match status" value="1"/>
</dbReference>
<comment type="caution">
    <text evidence="1">The sequence shown here is derived from an EMBL/GenBank/DDBJ whole genome shotgun (WGS) entry which is preliminary data.</text>
</comment>
<evidence type="ECO:0000313" key="2">
    <source>
        <dbReference type="Proteomes" id="UP000548304"/>
    </source>
</evidence>
<proteinExistence type="predicted"/>